<evidence type="ECO:0000313" key="6">
    <source>
        <dbReference type="Proteomes" id="UP000321464"/>
    </source>
</evidence>
<dbReference type="InterPro" id="IPR036286">
    <property type="entry name" value="LexA/Signal_pep-like_sf"/>
</dbReference>
<dbReference type="RefSeq" id="WP_147161438.1">
    <property type="nucleotide sequence ID" value="NZ_BJYR01000040.1"/>
</dbReference>
<evidence type="ECO:0000259" key="4">
    <source>
        <dbReference type="Pfam" id="PF00717"/>
    </source>
</evidence>
<keyword evidence="6" id="KW-1185">Reference proteome</keyword>
<evidence type="ECO:0000256" key="2">
    <source>
        <dbReference type="ARBA" id="ARBA00023125"/>
    </source>
</evidence>
<gene>
    <name evidence="5" type="ORF">NSE01_40540</name>
</gene>
<keyword evidence="3" id="KW-0804">Transcription</keyword>
<comment type="caution">
    <text evidence="5">The sequence shown here is derived from an EMBL/GenBank/DDBJ whole genome shotgun (WGS) entry which is preliminary data.</text>
</comment>
<name>A0A512ARC5_9SPHN</name>
<keyword evidence="1" id="KW-0805">Transcription regulation</keyword>
<sequence>MLQYRHALDELIKERSESYSSISRLIARNPAYIQQYITRGSPAVLDESDRRKIAQYFDVPETRIGPVSKGRGGDPRLVKVALLPTAAGQEPDCEQEYVFDLAWMAGHGLGSEPLAILKIAGDTMEPTLKQGDEVLVARRRSKAELRDGLYALRLADGVTVRRLALSPSGSLVSVLCDNPAYPDWEGIKRSNLNIIGRVVWHGRRLV</sequence>
<evidence type="ECO:0000256" key="3">
    <source>
        <dbReference type="ARBA" id="ARBA00023163"/>
    </source>
</evidence>
<accession>A0A512ARC5</accession>
<keyword evidence="2" id="KW-0238">DNA-binding</keyword>
<evidence type="ECO:0000256" key="1">
    <source>
        <dbReference type="ARBA" id="ARBA00023015"/>
    </source>
</evidence>
<dbReference type="InterPro" id="IPR015927">
    <property type="entry name" value="Peptidase_S24_S26A/B/C"/>
</dbReference>
<dbReference type="SUPFAM" id="SSF51306">
    <property type="entry name" value="LexA/Signal peptidase"/>
    <property type="match status" value="1"/>
</dbReference>
<reference evidence="5 6" key="1">
    <citation type="submission" date="2019-07" db="EMBL/GenBank/DDBJ databases">
        <title>Whole genome shotgun sequence of Novosphingobium sediminis NBRC 106119.</title>
        <authorList>
            <person name="Hosoyama A."/>
            <person name="Uohara A."/>
            <person name="Ohji S."/>
            <person name="Ichikawa N."/>
        </authorList>
    </citation>
    <scope>NUCLEOTIDE SEQUENCE [LARGE SCALE GENOMIC DNA]</scope>
    <source>
        <strain evidence="5 6">NBRC 106119</strain>
    </source>
</reference>
<dbReference type="AlphaFoldDB" id="A0A512ARC5"/>
<dbReference type="GO" id="GO:0003677">
    <property type="term" value="F:DNA binding"/>
    <property type="evidence" value="ECO:0007669"/>
    <property type="project" value="UniProtKB-KW"/>
</dbReference>
<proteinExistence type="predicted"/>
<dbReference type="InterPro" id="IPR039418">
    <property type="entry name" value="LexA-like"/>
</dbReference>
<organism evidence="5 6">
    <name type="scientific">Novosphingobium sediminis</name>
    <dbReference type="NCBI Taxonomy" id="707214"/>
    <lineage>
        <taxon>Bacteria</taxon>
        <taxon>Pseudomonadati</taxon>
        <taxon>Pseudomonadota</taxon>
        <taxon>Alphaproteobacteria</taxon>
        <taxon>Sphingomonadales</taxon>
        <taxon>Sphingomonadaceae</taxon>
        <taxon>Novosphingobium</taxon>
    </lineage>
</organism>
<evidence type="ECO:0000313" key="5">
    <source>
        <dbReference type="EMBL" id="GEO02222.1"/>
    </source>
</evidence>
<dbReference type="Proteomes" id="UP000321464">
    <property type="component" value="Unassembled WGS sequence"/>
</dbReference>
<dbReference type="PANTHER" id="PTHR40661">
    <property type="match status" value="1"/>
</dbReference>
<dbReference type="PANTHER" id="PTHR40661:SF3">
    <property type="entry name" value="FELS-1 PROPHAGE TRANSCRIPTIONAL REGULATOR"/>
    <property type="match status" value="1"/>
</dbReference>
<dbReference type="CDD" id="cd06529">
    <property type="entry name" value="S24_LexA-like"/>
    <property type="match status" value="1"/>
</dbReference>
<dbReference type="Gene3D" id="2.10.109.10">
    <property type="entry name" value="Umud Fragment, subunit A"/>
    <property type="match status" value="1"/>
</dbReference>
<dbReference type="EMBL" id="BJYR01000040">
    <property type="protein sequence ID" value="GEO02222.1"/>
    <property type="molecule type" value="Genomic_DNA"/>
</dbReference>
<dbReference type="Pfam" id="PF00717">
    <property type="entry name" value="Peptidase_S24"/>
    <property type="match status" value="1"/>
</dbReference>
<dbReference type="OrthoDB" id="528805at2"/>
<feature type="domain" description="Peptidase S24/S26A/S26B/S26C" evidence="4">
    <location>
        <begin position="94"/>
        <end position="199"/>
    </location>
</feature>
<protein>
    <recommendedName>
        <fullName evidence="4">Peptidase S24/S26A/S26B/S26C domain-containing protein</fullName>
    </recommendedName>
</protein>